<reference evidence="3 4" key="1">
    <citation type="submission" date="2024-09" db="EMBL/GenBank/DDBJ databases">
        <authorList>
            <person name="Sun Q."/>
            <person name="Mori K."/>
        </authorList>
    </citation>
    <scope>NUCLEOTIDE SEQUENCE [LARGE SCALE GENOMIC DNA]</scope>
    <source>
        <strain evidence="3 4">NCAIM B.02621</strain>
    </source>
</reference>
<proteinExistence type="predicted"/>
<dbReference type="CDD" id="cd06533">
    <property type="entry name" value="Glyco_transf_WecG_TagA"/>
    <property type="match status" value="1"/>
</dbReference>
<evidence type="ECO:0000313" key="4">
    <source>
        <dbReference type="Proteomes" id="UP001589906"/>
    </source>
</evidence>
<name>A0ABV6QYL7_9CAUL</name>
<keyword evidence="4" id="KW-1185">Reference proteome</keyword>
<dbReference type="PANTHER" id="PTHR34136">
    <property type="match status" value="1"/>
</dbReference>
<keyword evidence="1" id="KW-0328">Glycosyltransferase</keyword>
<evidence type="ECO:0000256" key="2">
    <source>
        <dbReference type="ARBA" id="ARBA00022679"/>
    </source>
</evidence>
<organism evidence="3 4">
    <name type="scientific">Brevundimonas balnearis</name>
    <dbReference type="NCBI Taxonomy" id="1572858"/>
    <lineage>
        <taxon>Bacteria</taxon>
        <taxon>Pseudomonadati</taxon>
        <taxon>Pseudomonadota</taxon>
        <taxon>Alphaproteobacteria</taxon>
        <taxon>Caulobacterales</taxon>
        <taxon>Caulobacteraceae</taxon>
        <taxon>Brevundimonas</taxon>
    </lineage>
</organism>
<evidence type="ECO:0000256" key="1">
    <source>
        <dbReference type="ARBA" id="ARBA00022676"/>
    </source>
</evidence>
<dbReference type="EMBL" id="JBHLSW010000003">
    <property type="protein sequence ID" value="MFC0632473.1"/>
    <property type="molecule type" value="Genomic_DNA"/>
</dbReference>
<accession>A0ABV6QYL7</accession>
<dbReference type="Pfam" id="PF03808">
    <property type="entry name" value="Glyco_tran_WecG"/>
    <property type="match status" value="1"/>
</dbReference>
<dbReference type="NCBIfam" id="TIGR00696">
    <property type="entry name" value="wecG_tagA_cpsF"/>
    <property type="match status" value="1"/>
</dbReference>
<protein>
    <submittedName>
        <fullName evidence="3">WecB/TagA/CpsF family glycosyltransferase</fullName>
    </submittedName>
</protein>
<keyword evidence="2" id="KW-0808">Transferase</keyword>
<dbReference type="Proteomes" id="UP001589906">
    <property type="component" value="Unassembled WGS sequence"/>
</dbReference>
<dbReference type="InterPro" id="IPR004629">
    <property type="entry name" value="WecG_TagA_CpsF"/>
</dbReference>
<comment type="caution">
    <text evidence="3">The sequence shown here is derived from an EMBL/GenBank/DDBJ whole genome shotgun (WGS) entry which is preliminary data.</text>
</comment>
<gene>
    <name evidence="3" type="ORF">ACFFGE_01075</name>
</gene>
<sequence>MLNEAPALRRADAPPRLVFDVNGHAISMAAQDGAFRAALDAADIVHADGGVIVAASRLTGGGGIPDRSATTDVYLDCLLPAAVGRVRMYLLGGRPGVARACAERSALMAPGLDIVGDRHGYFSEDEEAAVVEEINAAAPDVVWVGLGKPKEQAFCLRHRDRLKCGWLVTCGGLFNYVTGDYPRAPRWMQRSGLEWLHRLATNPRHLLWRYATTNPHALWLIATKLGGPGGPSHDTAGVDRSVSTRLRA</sequence>
<evidence type="ECO:0000313" key="3">
    <source>
        <dbReference type="EMBL" id="MFC0632473.1"/>
    </source>
</evidence>
<dbReference type="RefSeq" id="WP_376833451.1">
    <property type="nucleotide sequence ID" value="NZ_JBHLSW010000003.1"/>
</dbReference>
<dbReference type="PANTHER" id="PTHR34136:SF1">
    <property type="entry name" value="UDP-N-ACETYL-D-MANNOSAMINURONIC ACID TRANSFERASE"/>
    <property type="match status" value="1"/>
</dbReference>